<evidence type="ECO:0000313" key="5">
    <source>
        <dbReference type="EMBL" id="MFD2914794.1"/>
    </source>
</evidence>
<name>A0ABW5ZP99_9FLAO</name>
<comment type="caution">
    <text evidence="5">The sequence shown here is derived from an EMBL/GenBank/DDBJ whole genome shotgun (WGS) entry which is preliminary data.</text>
</comment>
<feature type="domain" description="Secretion system C-terminal sorting" evidence="3">
    <location>
        <begin position="378"/>
        <end position="439"/>
    </location>
</feature>
<keyword evidence="6" id="KW-1185">Reference proteome</keyword>
<dbReference type="Pfam" id="PF20009">
    <property type="entry name" value="GEVED"/>
    <property type="match status" value="2"/>
</dbReference>
<feature type="chain" id="PRO_5045144218" evidence="2">
    <location>
        <begin position="18"/>
        <end position="448"/>
    </location>
</feature>
<accession>A0ABW5ZP99</accession>
<dbReference type="Pfam" id="PF18962">
    <property type="entry name" value="Por_Secre_tail"/>
    <property type="match status" value="1"/>
</dbReference>
<dbReference type="EMBL" id="JBHUOS010000001">
    <property type="protein sequence ID" value="MFD2914794.1"/>
    <property type="molecule type" value="Genomic_DNA"/>
</dbReference>
<protein>
    <submittedName>
        <fullName evidence="5">T9SS type A sorting domain-containing protein</fullName>
    </submittedName>
</protein>
<sequence>MKKITLAIALFSFGVQAQDFPLPYCEIANPGDVTVEEITTVNFAGTNILNADTAAVLVDETATVVAVTQDEIYTLEVSGNTKDMNGNAFDNDIVAFIDWNQNDILDDTGEIYAIGTITGSTGSDGISVTLNITVPLDAVLGTTRIRLTKTYQDPDSPAVVNPCAIEFNPFGYGPFAGYGQALDFTLEVEAVPVFPLPYCEIANPLDVTVEEITTVDFAGTSISNTDVTSVLIDETATVVAVAQDETYTLEVSGNTKDMNGNAFDNDIVAFIDWNQNDILDDTGEIYAIGTITGSTGSDGISVTLDITVPLDAVLGTTRIRLTKTYQDPDSPAVVNPCAIEFNPFGYGPFAGYGQALDFTLEVGAALSVNSFEVNALSVYPIPTKDVLNVEYKLILSAVKVYNLIGQEVYAKNTSSSTLQLDLSRLTAGAYIVKLITEEGEHNFRILKQ</sequence>
<keyword evidence="1 2" id="KW-0732">Signal</keyword>
<evidence type="ECO:0000259" key="3">
    <source>
        <dbReference type="Pfam" id="PF18962"/>
    </source>
</evidence>
<proteinExistence type="predicted"/>
<evidence type="ECO:0000256" key="2">
    <source>
        <dbReference type="SAM" id="SignalP"/>
    </source>
</evidence>
<feature type="domain" description="GEVED" evidence="4">
    <location>
        <begin position="93"/>
        <end position="185"/>
    </location>
</feature>
<dbReference type="RefSeq" id="WP_194507533.1">
    <property type="nucleotide sequence ID" value="NZ_JADILU010000003.1"/>
</dbReference>
<dbReference type="Proteomes" id="UP001597548">
    <property type="component" value="Unassembled WGS sequence"/>
</dbReference>
<feature type="domain" description="GEVED" evidence="4">
    <location>
        <begin position="267"/>
        <end position="359"/>
    </location>
</feature>
<reference evidence="6" key="1">
    <citation type="journal article" date="2019" name="Int. J. Syst. Evol. Microbiol.">
        <title>The Global Catalogue of Microorganisms (GCM) 10K type strain sequencing project: providing services to taxonomists for standard genome sequencing and annotation.</title>
        <authorList>
            <consortium name="The Broad Institute Genomics Platform"/>
            <consortium name="The Broad Institute Genome Sequencing Center for Infectious Disease"/>
            <person name="Wu L."/>
            <person name="Ma J."/>
        </authorList>
    </citation>
    <scope>NUCLEOTIDE SEQUENCE [LARGE SCALE GENOMIC DNA]</scope>
    <source>
        <strain evidence="6">KCTC 32514</strain>
    </source>
</reference>
<feature type="signal peptide" evidence="2">
    <location>
        <begin position="1"/>
        <end position="17"/>
    </location>
</feature>
<evidence type="ECO:0000313" key="6">
    <source>
        <dbReference type="Proteomes" id="UP001597548"/>
    </source>
</evidence>
<organism evidence="5 6">
    <name type="scientific">Psychroserpens luteus</name>
    <dbReference type="NCBI Taxonomy" id="1434066"/>
    <lineage>
        <taxon>Bacteria</taxon>
        <taxon>Pseudomonadati</taxon>
        <taxon>Bacteroidota</taxon>
        <taxon>Flavobacteriia</taxon>
        <taxon>Flavobacteriales</taxon>
        <taxon>Flavobacteriaceae</taxon>
        <taxon>Psychroserpens</taxon>
    </lineage>
</organism>
<dbReference type="NCBIfam" id="TIGR04183">
    <property type="entry name" value="Por_Secre_tail"/>
    <property type="match status" value="1"/>
</dbReference>
<dbReference type="InterPro" id="IPR045474">
    <property type="entry name" value="GEVED"/>
</dbReference>
<evidence type="ECO:0000259" key="4">
    <source>
        <dbReference type="Pfam" id="PF20009"/>
    </source>
</evidence>
<gene>
    <name evidence="5" type="ORF">ACFS29_04025</name>
</gene>
<dbReference type="InterPro" id="IPR026444">
    <property type="entry name" value="Secre_tail"/>
</dbReference>
<evidence type="ECO:0000256" key="1">
    <source>
        <dbReference type="ARBA" id="ARBA00022729"/>
    </source>
</evidence>